<dbReference type="SUPFAM" id="SSF57783">
    <property type="entry name" value="Zinc beta-ribbon"/>
    <property type="match status" value="1"/>
</dbReference>
<dbReference type="CDD" id="cd01029">
    <property type="entry name" value="TOPRIM_primases"/>
    <property type="match status" value="1"/>
</dbReference>
<name>A0A6J5T905_9CAUD</name>
<dbReference type="InterPro" id="IPR034154">
    <property type="entry name" value="TOPRIM_DnaG/twinkle"/>
</dbReference>
<evidence type="ECO:0000313" key="1">
    <source>
        <dbReference type="EMBL" id="CAB4241335.1"/>
    </source>
</evidence>
<dbReference type="SUPFAM" id="SSF56731">
    <property type="entry name" value="DNA primase core"/>
    <property type="match status" value="1"/>
</dbReference>
<accession>A0A6J5T905</accession>
<dbReference type="Gene3D" id="3.40.1360.10">
    <property type="match status" value="1"/>
</dbReference>
<gene>
    <name evidence="1" type="ORF">UFOVP67_52</name>
</gene>
<dbReference type="EMBL" id="LR797823">
    <property type="protein sequence ID" value="CAB4241335.1"/>
    <property type="molecule type" value="Genomic_DNA"/>
</dbReference>
<organism evidence="1">
    <name type="scientific">uncultured Caudovirales phage</name>
    <dbReference type="NCBI Taxonomy" id="2100421"/>
    <lineage>
        <taxon>Viruses</taxon>
        <taxon>Duplodnaviria</taxon>
        <taxon>Heunggongvirae</taxon>
        <taxon>Uroviricota</taxon>
        <taxon>Caudoviricetes</taxon>
        <taxon>Peduoviridae</taxon>
        <taxon>Maltschvirus</taxon>
        <taxon>Maltschvirus maltsch</taxon>
    </lineage>
</organism>
<dbReference type="Gene3D" id="2.20.25.10">
    <property type="match status" value="1"/>
</dbReference>
<reference evidence="1" key="1">
    <citation type="submission" date="2020-05" db="EMBL/GenBank/DDBJ databases">
        <authorList>
            <person name="Chiriac C."/>
            <person name="Salcher M."/>
            <person name="Ghai R."/>
            <person name="Kavagutti S V."/>
        </authorList>
    </citation>
    <scope>NUCLEOTIDE SEQUENCE</scope>
</reference>
<proteinExistence type="predicted"/>
<sequence length="231" mass="26253">MAYFLYHTACGDCGSRDNLGHYSDGSTYCFGCGASTATTNIRGKLNKEKKQDKLVQLPNDFSLDVPQKFIDWLSKYGNYSDYQRYVGYSEFYDRAIFPYKTKQGLLFGWQGRSLEDKNKKWLSIGKLTDNPMVYGNGDKLVLVEDVISAIKISKFTSCMVLFGTNISLNHVKTALEAKKQVVIWLDKDKRNKSIRDASRLRGFGLSVGVVFSEKDPKELTNSEIVKKLWTN</sequence>
<protein>
    <submittedName>
        <fullName evidence="1">Putative DnaG-like primase</fullName>
    </submittedName>
</protein>